<dbReference type="AlphaFoldDB" id="A0AA35WF27"/>
<evidence type="ECO:0000313" key="1">
    <source>
        <dbReference type="EMBL" id="CAI8011082.1"/>
    </source>
</evidence>
<proteinExistence type="predicted"/>
<dbReference type="InterPro" id="IPR017853">
    <property type="entry name" value="GH"/>
</dbReference>
<comment type="caution">
    <text evidence="1">The sequence shown here is derived from an EMBL/GenBank/DDBJ whole genome shotgun (WGS) entry which is preliminary data.</text>
</comment>
<evidence type="ECO:0008006" key="3">
    <source>
        <dbReference type="Google" id="ProtNLM"/>
    </source>
</evidence>
<name>A0AA35WF27_GEOBA</name>
<dbReference type="SUPFAM" id="SSF51445">
    <property type="entry name" value="(Trans)glycosidases"/>
    <property type="match status" value="1"/>
</dbReference>
<gene>
    <name evidence="1" type="ORF">GBAR_LOCUS7212</name>
</gene>
<reference evidence="1" key="1">
    <citation type="submission" date="2023-03" db="EMBL/GenBank/DDBJ databases">
        <authorList>
            <person name="Steffen K."/>
            <person name="Cardenas P."/>
        </authorList>
    </citation>
    <scope>NUCLEOTIDE SEQUENCE</scope>
</reference>
<organism evidence="1 2">
    <name type="scientific">Geodia barretti</name>
    <name type="common">Barrett's horny sponge</name>
    <dbReference type="NCBI Taxonomy" id="519541"/>
    <lineage>
        <taxon>Eukaryota</taxon>
        <taxon>Metazoa</taxon>
        <taxon>Porifera</taxon>
        <taxon>Demospongiae</taxon>
        <taxon>Heteroscleromorpha</taxon>
        <taxon>Tetractinellida</taxon>
        <taxon>Astrophorina</taxon>
        <taxon>Geodiidae</taxon>
        <taxon>Geodia</taxon>
    </lineage>
</organism>
<accession>A0AA35WF27</accession>
<sequence>MKKPRLIYYNDAHHFNAKRIEPPASIHKLQWPVDEVLGTGVDLLVLGLGYADVYFHNSKVGRVVGQMKEVWANYIDWRIMRMVEEAQKMGTDQVREAIKRGHEMGLAVFPSLKLQASSPPGSERCGLLKWNHGAEVCIGEEGRAEWCYDFAHELVRQEKLAVLREILEDYEADGIELDFMFDSYYFKQDEIEKNIPLMNRFIAEIREMANAIGNQQGREIPIMVRVDLEKEKNLSMGLDVETWLKEGSINYVVGQDPYVLTDTQPKPRWMPDAANAAGAASYYRPPRRVYDERVGLPSIEMYNALAQTLRWDGWAGIYDGYLSWPFSEREYQILREVAYPEVHARSDKRYLLQPREGELDKPTTTPGRQLPLEIKEGETAAVNIWVADDIESAKQDGEIRKPILTLRFSFFCIEDDIEFRFNGKVLPWEDAEITDERALTIAVKLAGSMHIQAPLGMSAHWFRYKLELDDIKRGKNTFEITTKHLTKTAGFTRSLNGVEIQTRYKDFLRPEGLEAERIAPSGG</sequence>
<dbReference type="EMBL" id="CASHTH010001080">
    <property type="protein sequence ID" value="CAI8011082.1"/>
    <property type="molecule type" value="Genomic_DNA"/>
</dbReference>
<protein>
    <recommendedName>
        <fullName evidence="3">Glycosyl hydrolase-like 10 domain-containing protein</fullName>
    </recommendedName>
</protein>
<dbReference type="Proteomes" id="UP001174909">
    <property type="component" value="Unassembled WGS sequence"/>
</dbReference>
<evidence type="ECO:0000313" key="2">
    <source>
        <dbReference type="Proteomes" id="UP001174909"/>
    </source>
</evidence>
<keyword evidence="2" id="KW-1185">Reference proteome</keyword>